<protein>
    <recommendedName>
        <fullName evidence="3">Lipoprotein</fullName>
    </recommendedName>
</protein>
<dbReference type="PROSITE" id="PS51257">
    <property type="entry name" value="PROKAR_LIPOPROTEIN"/>
    <property type="match status" value="1"/>
</dbReference>
<dbReference type="EMBL" id="MSCN01000001">
    <property type="protein sequence ID" value="PQJ80138.1"/>
    <property type="molecule type" value="Genomic_DNA"/>
</dbReference>
<dbReference type="OrthoDB" id="1436858at2"/>
<evidence type="ECO:0000313" key="1">
    <source>
        <dbReference type="EMBL" id="PQJ80138.1"/>
    </source>
</evidence>
<reference evidence="1 2" key="1">
    <citation type="submission" date="2016-12" db="EMBL/GenBank/DDBJ databases">
        <title>Trade-off between light-utilization and light-protection in marine flavobacteria.</title>
        <authorList>
            <person name="Kumagai Y."/>
            <person name="Yoshizawa S."/>
            <person name="Kogure K."/>
            <person name="Iwasaki W."/>
        </authorList>
    </citation>
    <scope>NUCLEOTIDE SEQUENCE [LARGE SCALE GENOMIC DNA]</scope>
    <source>
        <strain evidence="1 2">NBRC 108759</strain>
    </source>
</reference>
<keyword evidence="2" id="KW-1185">Reference proteome</keyword>
<evidence type="ECO:0008006" key="3">
    <source>
        <dbReference type="Google" id="ProtNLM"/>
    </source>
</evidence>
<dbReference type="AlphaFoldDB" id="A0A2S7WR91"/>
<evidence type="ECO:0000313" key="2">
    <source>
        <dbReference type="Proteomes" id="UP000238882"/>
    </source>
</evidence>
<dbReference type="RefSeq" id="WP_105016733.1">
    <property type="nucleotide sequence ID" value="NZ_MSCN01000001.1"/>
</dbReference>
<comment type="caution">
    <text evidence="1">The sequence shown here is derived from an EMBL/GenBank/DDBJ whole genome shotgun (WGS) entry which is preliminary data.</text>
</comment>
<name>A0A2S7WR91_9FLAO</name>
<accession>A0A2S7WR91</accession>
<organism evidence="1 2">
    <name type="scientific">Polaribacter porphyrae</name>
    <dbReference type="NCBI Taxonomy" id="1137780"/>
    <lineage>
        <taxon>Bacteria</taxon>
        <taxon>Pseudomonadati</taxon>
        <taxon>Bacteroidota</taxon>
        <taxon>Flavobacteriia</taxon>
        <taxon>Flavobacteriales</taxon>
        <taxon>Flavobacteriaceae</taxon>
    </lineage>
</organism>
<gene>
    <name evidence="1" type="ORF">BTO18_13555</name>
</gene>
<proteinExistence type="predicted"/>
<dbReference type="Proteomes" id="UP000238882">
    <property type="component" value="Unassembled WGS sequence"/>
</dbReference>
<sequence>MRNWILIMLLTLASFTSCKNQKKTSNQLASNYDNTSYVDFEIDAKYLITEVEVDGVKVGDSYKSHSKRLEKIDNKNGKEIFKRFNLLNKDDEKIGFVYINSFDKKSINKIEITSPKYKTDKGIGVGSTFEEVKENYPNSETHGSEIEGRTTLMAGDYHFLLEGVFFNSYQIDESKINPSTKIKMITIRK</sequence>